<name>A0A0J8UWQ1_COCIT</name>
<dbReference type="EMBL" id="DS017073">
    <property type="protein sequence ID" value="KMU92358.1"/>
    <property type="molecule type" value="Genomic_DNA"/>
</dbReference>
<protein>
    <submittedName>
        <fullName evidence="1">Uncharacterized protein</fullName>
    </submittedName>
</protein>
<dbReference type="AlphaFoldDB" id="A0A0J8UWQ1"/>
<dbReference type="VEuPathDB" id="FungiDB:CIHG_10154"/>
<sequence>MLVKKQETTEKLKLTAQVSLNQREKREDENIMTKKLLVKVVLKDMCTVKKIAIQIQKIKDLICKKNCYKKGSFNLLASLSNLLQSDNYAAEVCKNIKMGMKKFMVWKEKKSILYRDDHMYISQNEIL</sequence>
<reference evidence="2" key="1">
    <citation type="journal article" date="2010" name="Genome Res.">
        <title>Population genomic sequencing of Coccidioides fungi reveals recent hybridization and transposon control.</title>
        <authorList>
            <person name="Neafsey D.E."/>
            <person name="Barker B.M."/>
            <person name="Sharpton T.J."/>
            <person name="Stajich J.E."/>
            <person name="Park D.J."/>
            <person name="Whiston E."/>
            <person name="Hung C.-Y."/>
            <person name="McMahan C."/>
            <person name="White J."/>
            <person name="Sykes S."/>
            <person name="Heiman D."/>
            <person name="Young S."/>
            <person name="Zeng Q."/>
            <person name="Abouelleil A."/>
            <person name="Aftuck L."/>
            <person name="Bessette D."/>
            <person name="Brown A."/>
            <person name="FitzGerald M."/>
            <person name="Lui A."/>
            <person name="Macdonald J.P."/>
            <person name="Priest M."/>
            <person name="Orbach M.J."/>
            <person name="Galgiani J.N."/>
            <person name="Kirkland T.N."/>
            <person name="Cole G.T."/>
            <person name="Birren B.W."/>
            <person name="Henn M.R."/>
            <person name="Taylor J.W."/>
            <person name="Rounsley S.D."/>
        </authorList>
    </citation>
    <scope>NUCLEOTIDE SEQUENCE [LARGE SCALE GENOMIC DNA]</scope>
    <source>
        <strain evidence="2">H538.4</strain>
    </source>
</reference>
<evidence type="ECO:0000313" key="1">
    <source>
        <dbReference type="EMBL" id="KMU92358.1"/>
    </source>
</evidence>
<organism evidence="1 2">
    <name type="scientific">Coccidioides immitis H538.4</name>
    <dbReference type="NCBI Taxonomy" id="396776"/>
    <lineage>
        <taxon>Eukaryota</taxon>
        <taxon>Fungi</taxon>
        <taxon>Dikarya</taxon>
        <taxon>Ascomycota</taxon>
        <taxon>Pezizomycotina</taxon>
        <taxon>Eurotiomycetes</taxon>
        <taxon>Eurotiomycetidae</taxon>
        <taxon>Onygenales</taxon>
        <taxon>Onygenaceae</taxon>
        <taxon>Coccidioides</taxon>
    </lineage>
</organism>
<gene>
    <name evidence="1" type="ORF">CIHG_10154</name>
</gene>
<dbReference type="Proteomes" id="UP000054563">
    <property type="component" value="Unassembled WGS sequence"/>
</dbReference>
<proteinExistence type="predicted"/>
<evidence type="ECO:0000313" key="2">
    <source>
        <dbReference type="Proteomes" id="UP000054563"/>
    </source>
</evidence>
<accession>A0A0J8UWQ1</accession>